<feature type="compositionally biased region" description="Basic and acidic residues" evidence="1">
    <location>
        <begin position="7"/>
        <end position="21"/>
    </location>
</feature>
<dbReference type="Proteomes" id="UP000179237">
    <property type="component" value="Unassembled WGS sequence"/>
</dbReference>
<dbReference type="EMBL" id="MFAQ01000041">
    <property type="protein sequence ID" value="OGD81613.1"/>
    <property type="molecule type" value="Genomic_DNA"/>
</dbReference>
<feature type="region of interest" description="Disordered" evidence="1">
    <location>
        <begin position="1"/>
        <end position="21"/>
    </location>
</feature>
<reference evidence="2 3" key="1">
    <citation type="journal article" date="2016" name="Nat. Commun.">
        <title>Thousands of microbial genomes shed light on interconnected biogeochemical processes in an aquifer system.</title>
        <authorList>
            <person name="Anantharaman K."/>
            <person name="Brown C.T."/>
            <person name="Hug L.A."/>
            <person name="Sharon I."/>
            <person name="Castelle C.J."/>
            <person name="Probst A.J."/>
            <person name="Thomas B.C."/>
            <person name="Singh A."/>
            <person name="Wilkins M.J."/>
            <person name="Karaoz U."/>
            <person name="Brodie E.L."/>
            <person name="Williams K.H."/>
            <person name="Hubbard S.S."/>
            <person name="Banfield J.F."/>
        </authorList>
    </citation>
    <scope>NUCLEOTIDE SEQUENCE [LARGE SCALE GENOMIC DNA]</scope>
</reference>
<name>A0A1F5FPS3_9BACT</name>
<gene>
    <name evidence="2" type="ORF">A2572_04515</name>
</gene>
<comment type="caution">
    <text evidence="2">The sequence shown here is derived from an EMBL/GenBank/DDBJ whole genome shotgun (WGS) entry which is preliminary data.</text>
</comment>
<evidence type="ECO:0000313" key="2">
    <source>
        <dbReference type="EMBL" id="OGD81613.1"/>
    </source>
</evidence>
<protein>
    <submittedName>
        <fullName evidence="2">Uncharacterized protein</fullName>
    </submittedName>
</protein>
<proteinExistence type="predicted"/>
<evidence type="ECO:0000313" key="3">
    <source>
        <dbReference type="Proteomes" id="UP000179237"/>
    </source>
</evidence>
<dbReference type="AlphaFoldDB" id="A0A1F5FPS3"/>
<organism evidence="2 3">
    <name type="scientific">Candidatus Collierbacteria bacterium RIFOXYD1_FULL_40_9</name>
    <dbReference type="NCBI Taxonomy" id="1817731"/>
    <lineage>
        <taxon>Bacteria</taxon>
        <taxon>Candidatus Collieribacteriota</taxon>
    </lineage>
</organism>
<accession>A0A1F5FPS3</accession>
<sequence length="311" mass="36633">MPATDQSEQHGTNEDKRSQRSYYDHISKANFFEPEWQQDNALQERQKKILELLPKHSDLVEYLKKFYANHYQEEIKSAKKFGKEVHHLEPEKVIRGELFELLVMLENQVFDLNSNSRNERNPQKTEEHKQLENKFTDFIKHPDKYGFDHLWVMRKPDLSYVETRDENLLVLTGTGEAKSAKNLDYRSYKQLLPTGLRKTLERSIRSINDLSHQEATRRGLDGLGRGRKKLAMVINFTQFVIMCRDIDFSNIDYLINRSGFNNSIEYEEFKTMLRGEHSESKVKLIHSSFSEKELDAIFKAVMPEVKKTIAQ</sequence>
<evidence type="ECO:0000256" key="1">
    <source>
        <dbReference type="SAM" id="MobiDB-lite"/>
    </source>
</evidence>